<feature type="domain" description="HPt" evidence="5">
    <location>
        <begin position="38"/>
        <end position="86"/>
    </location>
</feature>
<dbReference type="EMBL" id="JABEZX010000010">
    <property type="protein sequence ID" value="MBA0568276.1"/>
    <property type="molecule type" value="Genomic_DNA"/>
</dbReference>
<evidence type="ECO:0000313" key="7">
    <source>
        <dbReference type="Proteomes" id="UP000593572"/>
    </source>
</evidence>
<protein>
    <recommendedName>
        <fullName evidence="4">Histidine-containing phosphotransfer protein</fullName>
    </recommendedName>
</protein>
<dbReference type="GO" id="GO:0005634">
    <property type="term" value="C:nucleus"/>
    <property type="evidence" value="ECO:0007669"/>
    <property type="project" value="UniProtKB-SubCell"/>
</dbReference>
<dbReference type="PROSITE" id="PS50894">
    <property type="entry name" value="HPT"/>
    <property type="match status" value="1"/>
</dbReference>
<dbReference type="Gene3D" id="1.20.120.160">
    <property type="entry name" value="HPT domain"/>
    <property type="match status" value="1"/>
</dbReference>
<dbReference type="GO" id="GO:0005829">
    <property type="term" value="C:cytosol"/>
    <property type="evidence" value="ECO:0007669"/>
    <property type="project" value="UniProtKB-SubCell"/>
</dbReference>
<keyword evidence="3" id="KW-0597">Phosphoprotein</keyword>
<reference evidence="6 7" key="1">
    <citation type="journal article" date="2019" name="Genome Biol. Evol.">
        <title>Insights into the evolution of the New World diploid cottons (Gossypium, subgenus Houzingenia) based on genome sequencing.</title>
        <authorList>
            <person name="Grover C.E."/>
            <person name="Arick M.A. 2nd"/>
            <person name="Thrash A."/>
            <person name="Conover J.L."/>
            <person name="Sanders W.S."/>
            <person name="Peterson D.G."/>
            <person name="Frelichowski J.E."/>
            <person name="Scheffler J.A."/>
            <person name="Scheffler B.E."/>
            <person name="Wendel J.F."/>
        </authorList>
    </citation>
    <scope>NUCLEOTIDE SEQUENCE [LARGE SCALE GENOMIC DNA]</scope>
    <source>
        <strain evidence="6">157</strain>
        <tissue evidence="6">Leaf</tissue>
    </source>
</reference>
<proteinExistence type="predicted"/>
<dbReference type="GO" id="GO:0009927">
    <property type="term" value="F:histidine phosphotransfer kinase activity"/>
    <property type="evidence" value="ECO:0007669"/>
    <property type="project" value="UniProtKB-UniRule"/>
</dbReference>
<dbReference type="GO" id="GO:0000160">
    <property type="term" value="P:phosphorelay signal transduction system"/>
    <property type="evidence" value="ECO:0007669"/>
    <property type="project" value="UniProtKB-UniRule"/>
</dbReference>
<keyword evidence="2 4" id="KW-0902">Two-component regulatory system</keyword>
<feature type="modified residue" description="Phosphohistidine" evidence="3">
    <location>
        <position position="79"/>
    </location>
</feature>
<dbReference type="InterPro" id="IPR036641">
    <property type="entry name" value="HPT_dom_sf"/>
</dbReference>
<dbReference type="InterPro" id="IPR008207">
    <property type="entry name" value="Sig_transdc_His_kin_Hpt_dom"/>
</dbReference>
<dbReference type="SUPFAM" id="SSF47226">
    <property type="entry name" value="Histidine-containing phosphotransfer domain, HPT domain"/>
    <property type="match status" value="1"/>
</dbReference>
<dbReference type="GO" id="GO:0043424">
    <property type="term" value="F:protein histidine kinase binding"/>
    <property type="evidence" value="ECO:0007669"/>
    <property type="project" value="UniProtKB-UniRule"/>
</dbReference>
<organism evidence="6 7">
    <name type="scientific">Gossypium lobatum</name>
    <dbReference type="NCBI Taxonomy" id="34289"/>
    <lineage>
        <taxon>Eukaryota</taxon>
        <taxon>Viridiplantae</taxon>
        <taxon>Streptophyta</taxon>
        <taxon>Embryophyta</taxon>
        <taxon>Tracheophyta</taxon>
        <taxon>Spermatophyta</taxon>
        <taxon>Magnoliopsida</taxon>
        <taxon>eudicotyledons</taxon>
        <taxon>Gunneridae</taxon>
        <taxon>Pentapetalae</taxon>
        <taxon>rosids</taxon>
        <taxon>malvids</taxon>
        <taxon>Malvales</taxon>
        <taxon>Malvaceae</taxon>
        <taxon>Malvoideae</taxon>
        <taxon>Gossypium</taxon>
    </lineage>
</organism>
<keyword evidence="1 4" id="KW-0932">Cytokinin signaling pathway</keyword>
<evidence type="ECO:0000313" key="6">
    <source>
        <dbReference type="EMBL" id="MBA0568276.1"/>
    </source>
</evidence>
<evidence type="ECO:0000256" key="3">
    <source>
        <dbReference type="PROSITE-ProRule" id="PRU00110"/>
    </source>
</evidence>
<sequence length="86" mass="10175">MDRNRLHNQVASMRRSLFDQGYLDDQFIQLEELQDDTNPNFVQEVVTLFYNDSARLIQNIEQALNSRPIDFCKLDDYMHQFKGSSS</sequence>
<evidence type="ECO:0000256" key="2">
    <source>
        <dbReference type="ARBA" id="ARBA00023012"/>
    </source>
</evidence>
<comment type="domain">
    <text evidence="4">Histidine-containing phosphotransfer domain (HPt) contains an active histidine that mediates the phosphotransfer.</text>
</comment>
<dbReference type="PANTHER" id="PTHR28242">
    <property type="entry name" value="PHOSPHORELAY INTERMEDIATE PROTEIN YPD1"/>
    <property type="match status" value="1"/>
</dbReference>
<comment type="caution">
    <text evidence="6">The sequence shown here is derived from an EMBL/GenBank/DDBJ whole genome shotgun (WGS) entry which is preliminary data.</text>
</comment>
<feature type="non-terminal residue" evidence="6">
    <location>
        <position position="1"/>
    </location>
</feature>
<dbReference type="Proteomes" id="UP000593572">
    <property type="component" value="Unassembled WGS sequence"/>
</dbReference>
<dbReference type="AlphaFoldDB" id="A0A7J8MUE8"/>
<evidence type="ECO:0000256" key="1">
    <source>
        <dbReference type="ARBA" id="ARBA00022864"/>
    </source>
</evidence>
<dbReference type="PANTHER" id="PTHR28242:SF51">
    <property type="entry name" value="HISTIDINE-CONTAINING PHOSPHOTRANSFER PROTEIN"/>
    <property type="match status" value="1"/>
</dbReference>
<dbReference type="GO" id="GO:0009736">
    <property type="term" value="P:cytokinin-activated signaling pathway"/>
    <property type="evidence" value="ECO:0007669"/>
    <property type="project" value="UniProtKB-KW"/>
</dbReference>
<gene>
    <name evidence="6" type="ORF">Golob_005780</name>
</gene>
<comment type="subcellular location">
    <subcellularLocation>
        <location evidence="4">Cytoplasm</location>
        <location evidence="4">Cytosol</location>
    </subcellularLocation>
    <subcellularLocation>
        <location evidence="4">Nucleus</location>
    </subcellularLocation>
</comment>
<evidence type="ECO:0000256" key="4">
    <source>
        <dbReference type="RuleBase" id="RU369004"/>
    </source>
</evidence>
<dbReference type="InterPro" id="IPR045871">
    <property type="entry name" value="AHP1-5/YPD1"/>
</dbReference>
<name>A0A7J8MUE8_9ROSI</name>
<comment type="function">
    <text evidence="4">Functions as a two-component phosphorelay mediators between cytokinin sensor histidine kinases and response regulators (B-type ARRs). Plays an important role in propagating cytokinin signal transduction.</text>
</comment>
<evidence type="ECO:0000259" key="5">
    <source>
        <dbReference type="PROSITE" id="PS50894"/>
    </source>
</evidence>
<keyword evidence="7" id="KW-1185">Reference proteome</keyword>
<accession>A0A7J8MUE8</accession>